<keyword evidence="7 11" id="KW-0472">Membrane</keyword>
<evidence type="ECO:0000256" key="5">
    <source>
        <dbReference type="ARBA" id="ARBA00022927"/>
    </source>
</evidence>
<proteinExistence type="inferred from homology"/>
<evidence type="ECO:0000256" key="11">
    <source>
        <dbReference type="SAM" id="Phobius"/>
    </source>
</evidence>
<accession>A0ABV1GRQ0</accession>
<dbReference type="InterPro" id="IPR047196">
    <property type="entry name" value="YidC_ALB_C"/>
</dbReference>
<keyword evidence="3" id="KW-1003">Cell membrane</keyword>
<feature type="transmembrane region" description="Helical" evidence="11">
    <location>
        <begin position="20"/>
        <end position="48"/>
    </location>
</feature>
<dbReference type="CDD" id="cd20070">
    <property type="entry name" value="5TM_YidC_Alb3"/>
    <property type="match status" value="1"/>
</dbReference>
<feature type="compositionally biased region" description="Basic and acidic residues" evidence="10">
    <location>
        <begin position="352"/>
        <end position="375"/>
    </location>
</feature>
<protein>
    <submittedName>
        <fullName evidence="13">YidC/Oxa1 family membrane protein insertase</fullName>
    </submittedName>
</protein>
<dbReference type="InterPro" id="IPR001708">
    <property type="entry name" value="YidC/ALB3/OXA1/COX18"/>
</dbReference>
<evidence type="ECO:0000256" key="9">
    <source>
        <dbReference type="RuleBase" id="RU003945"/>
    </source>
</evidence>
<comment type="caution">
    <text evidence="13">The sequence shown here is derived from an EMBL/GenBank/DDBJ whole genome shotgun (WGS) entry which is preliminary data.</text>
</comment>
<gene>
    <name evidence="13" type="ORF">WMO38_11700</name>
</gene>
<evidence type="ECO:0000313" key="13">
    <source>
        <dbReference type="EMBL" id="MEQ2535781.1"/>
    </source>
</evidence>
<sequence>MYNAIIEPIASLLGKVLDVLFVGINAIGLGNIAIAIILFTLLVKLLMLPLTAKQSKMMKLNSIIGPEVRAIQNKYKDKKGDQNAMLKMQEETKAVYAKYGTSQMGGCVQMLIQFPILLALYRVFQRIPMYVTSLKALFINILGDGGNGIMSAADYSDFMSNTFNTGTLAKIDWSNVNDAVVAMNSFTTEQWNLLKEHFTSYASVIADNQAKITEMNTFIGINVSQVPTLALNIAILIPILSGVTQYISVRVSQGKSNQDDSDNPAAASMKMMNIFMPIMSAFIAFSVPAGLGLYWIATAVIQTIIQICINRYYDKLGVDEIVRRNVEQRNKKRAKKGLPPEKIAKNATTSTKKIDSQTKSQERIDKLQQKKEQNDKKVKEILEATNYYKSAKPGSLAEKAGMVAKYNEKNSKKN</sequence>
<reference evidence="13 14" key="1">
    <citation type="submission" date="2024-03" db="EMBL/GenBank/DDBJ databases">
        <title>Human intestinal bacterial collection.</title>
        <authorList>
            <person name="Pauvert C."/>
            <person name="Hitch T.C.A."/>
            <person name="Clavel T."/>
        </authorList>
    </citation>
    <scope>NUCLEOTIDE SEQUENCE [LARGE SCALE GENOMIC DNA]</scope>
    <source>
        <strain evidence="13 14">CLA-JM-H10</strain>
    </source>
</reference>
<name>A0ABV1GRQ0_9FIRM</name>
<feature type="region of interest" description="Disordered" evidence="10">
    <location>
        <begin position="328"/>
        <end position="375"/>
    </location>
</feature>
<feature type="domain" description="Membrane insertase YidC/Oxa/ALB C-terminal" evidence="12">
    <location>
        <begin position="33"/>
        <end position="311"/>
    </location>
</feature>
<keyword evidence="2" id="KW-0813">Transport</keyword>
<evidence type="ECO:0000256" key="6">
    <source>
        <dbReference type="ARBA" id="ARBA00022989"/>
    </source>
</evidence>
<evidence type="ECO:0000313" key="14">
    <source>
        <dbReference type="Proteomes" id="UP001480973"/>
    </source>
</evidence>
<keyword evidence="4 9" id="KW-0812">Transmembrane</keyword>
<keyword evidence="14" id="KW-1185">Reference proteome</keyword>
<evidence type="ECO:0000256" key="3">
    <source>
        <dbReference type="ARBA" id="ARBA00022475"/>
    </source>
</evidence>
<feature type="transmembrane region" description="Helical" evidence="11">
    <location>
        <begin position="274"/>
        <end position="297"/>
    </location>
</feature>
<comment type="similarity">
    <text evidence="9">Belongs to the OXA1/ALB3/YidC family.</text>
</comment>
<comment type="subcellular location">
    <subcellularLocation>
        <location evidence="1">Cell membrane</location>
        <topology evidence="1">Multi-pass membrane protein</topology>
    </subcellularLocation>
    <subcellularLocation>
        <location evidence="9">Membrane</location>
        <topology evidence="9">Multi-pass membrane protein</topology>
    </subcellularLocation>
</comment>
<keyword evidence="5" id="KW-0653">Protein transport</keyword>
<keyword evidence="8" id="KW-0143">Chaperone</keyword>
<evidence type="ECO:0000256" key="8">
    <source>
        <dbReference type="ARBA" id="ARBA00023186"/>
    </source>
</evidence>
<dbReference type="InterPro" id="IPR028055">
    <property type="entry name" value="YidC/Oxa/ALB_C"/>
</dbReference>
<evidence type="ECO:0000256" key="4">
    <source>
        <dbReference type="ARBA" id="ARBA00022692"/>
    </source>
</evidence>
<dbReference type="PANTHER" id="PTHR12428:SF65">
    <property type="entry name" value="CYTOCHROME C OXIDASE ASSEMBLY PROTEIN COX18, MITOCHONDRIAL"/>
    <property type="match status" value="1"/>
</dbReference>
<evidence type="ECO:0000256" key="10">
    <source>
        <dbReference type="SAM" id="MobiDB-lite"/>
    </source>
</evidence>
<dbReference type="Pfam" id="PF02096">
    <property type="entry name" value="60KD_IMP"/>
    <property type="match status" value="1"/>
</dbReference>
<evidence type="ECO:0000259" key="12">
    <source>
        <dbReference type="Pfam" id="PF02096"/>
    </source>
</evidence>
<organism evidence="13 14">
    <name type="scientific">Lachnospira intestinalis</name>
    <dbReference type="NCBI Taxonomy" id="3133158"/>
    <lineage>
        <taxon>Bacteria</taxon>
        <taxon>Bacillati</taxon>
        <taxon>Bacillota</taxon>
        <taxon>Clostridia</taxon>
        <taxon>Lachnospirales</taxon>
        <taxon>Lachnospiraceae</taxon>
        <taxon>Lachnospira</taxon>
    </lineage>
</organism>
<evidence type="ECO:0000256" key="7">
    <source>
        <dbReference type="ARBA" id="ARBA00023136"/>
    </source>
</evidence>
<evidence type="ECO:0000256" key="2">
    <source>
        <dbReference type="ARBA" id="ARBA00022448"/>
    </source>
</evidence>
<dbReference type="NCBIfam" id="TIGR03592">
    <property type="entry name" value="yidC_oxa1_cterm"/>
    <property type="match status" value="1"/>
</dbReference>
<evidence type="ECO:0000256" key="1">
    <source>
        <dbReference type="ARBA" id="ARBA00004651"/>
    </source>
</evidence>
<keyword evidence="6 11" id="KW-1133">Transmembrane helix</keyword>
<dbReference type="EMBL" id="JBBMES010000015">
    <property type="protein sequence ID" value="MEQ2535781.1"/>
    <property type="molecule type" value="Genomic_DNA"/>
</dbReference>
<dbReference type="Proteomes" id="UP001480973">
    <property type="component" value="Unassembled WGS sequence"/>
</dbReference>
<dbReference type="PANTHER" id="PTHR12428">
    <property type="entry name" value="OXA1"/>
    <property type="match status" value="1"/>
</dbReference>